<evidence type="ECO:0000256" key="1">
    <source>
        <dbReference type="ARBA" id="ARBA00002254"/>
    </source>
</evidence>
<keyword evidence="6" id="KW-0812">Transmembrane</keyword>
<evidence type="ECO:0000256" key="10">
    <source>
        <dbReference type="RuleBase" id="RU364125"/>
    </source>
</evidence>
<evidence type="ECO:0000313" key="13">
    <source>
        <dbReference type="Proteomes" id="UP000292136"/>
    </source>
</evidence>
<name>A0ABY0INA1_9RHOO</name>
<evidence type="ECO:0000256" key="4">
    <source>
        <dbReference type="ARBA" id="ARBA00022475"/>
    </source>
</evidence>
<dbReference type="Pfam" id="PF03748">
    <property type="entry name" value="FliL"/>
    <property type="match status" value="1"/>
</dbReference>
<keyword evidence="12" id="KW-0966">Cell projection</keyword>
<keyword evidence="5 10" id="KW-0145">Chemotaxis</keyword>
<evidence type="ECO:0000256" key="5">
    <source>
        <dbReference type="ARBA" id="ARBA00022500"/>
    </source>
</evidence>
<proteinExistence type="inferred from homology"/>
<accession>A0ABY0INA1</accession>
<keyword evidence="9 10" id="KW-0472">Membrane</keyword>
<dbReference type="RefSeq" id="WP_014235658.1">
    <property type="nucleotide sequence ID" value="NZ_SHKM01000002.1"/>
</dbReference>
<evidence type="ECO:0000256" key="2">
    <source>
        <dbReference type="ARBA" id="ARBA00004162"/>
    </source>
</evidence>
<comment type="similarity">
    <text evidence="3 10">Belongs to the FliL family.</text>
</comment>
<keyword evidence="13" id="KW-1185">Reference proteome</keyword>
<dbReference type="Proteomes" id="UP000292136">
    <property type="component" value="Unassembled WGS sequence"/>
</dbReference>
<protein>
    <recommendedName>
        <fullName evidence="10">Flagellar protein FliL</fullName>
    </recommendedName>
</protein>
<keyword evidence="7 10" id="KW-0283">Flagellar rotation</keyword>
<evidence type="ECO:0000313" key="12">
    <source>
        <dbReference type="EMBL" id="RZT76703.1"/>
    </source>
</evidence>
<evidence type="ECO:0000256" key="7">
    <source>
        <dbReference type="ARBA" id="ARBA00022779"/>
    </source>
</evidence>
<organism evidence="12 13">
    <name type="scientific">Azospira oryzae</name>
    <dbReference type="NCBI Taxonomy" id="146939"/>
    <lineage>
        <taxon>Bacteria</taxon>
        <taxon>Pseudomonadati</taxon>
        <taxon>Pseudomonadota</taxon>
        <taxon>Betaproteobacteria</taxon>
        <taxon>Rhodocyclales</taxon>
        <taxon>Rhodocyclaceae</taxon>
        <taxon>Azospira</taxon>
    </lineage>
</organism>
<keyword evidence="11" id="KW-0732">Signal</keyword>
<reference evidence="12 13" key="1">
    <citation type="submission" date="2019-02" db="EMBL/GenBank/DDBJ databases">
        <title>Genomic Encyclopedia of Type Strains, Phase IV (KMG-IV): sequencing the most valuable type-strain genomes for metagenomic binning, comparative biology and taxonomic classification.</title>
        <authorList>
            <person name="Goeker M."/>
        </authorList>
    </citation>
    <scope>NUCLEOTIDE SEQUENCE [LARGE SCALE GENOMIC DNA]</scope>
    <source>
        <strain evidence="12 13">DSM 21223</strain>
    </source>
</reference>
<gene>
    <name evidence="12" type="ORF">EV678_2585</name>
</gene>
<evidence type="ECO:0000256" key="6">
    <source>
        <dbReference type="ARBA" id="ARBA00022692"/>
    </source>
</evidence>
<comment type="caution">
    <text evidence="12">The sequence shown here is derived from an EMBL/GenBank/DDBJ whole genome shotgun (WGS) entry which is preliminary data.</text>
</comment>
<evidence type="ECO:0000256" key="9">
    <source>
        <dbReference type="ARBA" id="ARBA00023136"/>
    </source>
</evidence>
<evidence type="ECO:0000256" key="3">
    <source>
        <dbReference type="ARBA" id="ARBA00008281"/>
    </source>
</evidence>
<evidence type="ECO:0000256" key="8">
    <source>
        <dbReference type="ARBA" id="ARBA00022989"/>
    </source>
</evidence>
<dbReference type="PANTHER" id="PTHR35091:SF2">
    <property type="entry name" value="FLAGELLAR PROTEIN FLIL"/>
    <property type="match status" value="1"/>
</dbReference>
<keyword evidence="12" id="KW-0969">Cilium</keyword>
<feature type="signal peptide" evidence="11">
    <location>
        <begin position="1"/>
        <end position="24"/>
    </location>
</feature>
<keyword evidence="8" id="KW-1133">Transmembrane helix</keyword>
<comment type="subcellular location">
    <subcellularLocation>
        <location evidence="10">Cell inner membrane</location>
    </subcellularLocation>
    <subcellularLocation>
        <location evidence="2">Cell membrane</location>
        <topology evidence="2">Single-pass membrane protein</topology>
    </subcellularLocation>
</comment>
<keyword evidence="12" id="KW-0282">Flagellum</keyword>
<comment type="function">
    <text evidence="1 10">Controls the rotational direction of flagella during chemotaxis.</text>
</comment>
<sequence length="129" mass="13930">MKMIARSCSVLLCLFAFLAAPAFANEGGGGAAAEPLRFVVNLAGSGRILQVDMVFEVAHAEVDGTLKAIRPKVQHKLIILLSSEQPEQLLTLEGKKALAESIRDVLNKLLDETPKSGVKEVLFTNFIIQ</sequence>
<keyword evidence="4" id="KW-1003">Cell membrane</keyword>
<dbReference type="EMBL" id="SHKM01000002">
    <property type="protein sequence ID" value="RZT76703.1"/>
    <property type="molecule type" value="Genomic_DNA"/>
</dbReference>
<keyword evidence="10" id="KW-0997">Cell inner membrane</keyword>
<dbReference type="PANTHER" id="PTHR35091">
    <property type="entry name" value="FLAGELLAR PROTEIN FLIL"/>
    <property type="match status" value="1"/>
</dbReference>
<feature type="chain" id="PRO_5045699145" description="Flagellar protein FliL" evidence="11">
    <location>
        <begin position="25"/>
        <end position="129"/>
    </location>
</feature>
<dbReference type="InterPro" id="IPR005503">
    <property type="entry name" value="FliL"/>
</dbReference>
<evidence type="ECO:0000256" key="11">
    <source>
        <dbReference type="SAM" id="SignalP"/>
    </source>
</evidence>